<comment type="caution">
    <text evidence="7">The sequence shown here is derived from an EMBL/GenBank/DDBJ whole genome shotgun (WGS) entry which is preliminary data.</text>
</comment>
<evidence type="ECO:0000256" key="6">
    <source>
        <dbReference type="SAM" id="Phobius"/>
    </source>
</evidence>
<feature type="transmembrane region" description="Helical" evidence="6">
    <location>
        <begin position="324"/>
        <end position="345"/>
    </location>
</feature>
<dbReference type="InterPro" id="IPR005274">
    <property type="entry name" value="IM_pro_YhjD"/>
</dbReference>
<keyword evidence="3 6" id="KW-0812">Transmembrane</keyword>
<evidence type="ECO:0000256" key="1">
    <source>
        <dbReference type="ARBA" id="ARBA00004651"/>
    </source>
</evidence>
<dbReference type="Pfam" id="PF03631">
    <property type="entry name" value="Virul_fac_BrkB"/>
    <property type="match status" value="1"/>
</dbReference>
<evidence type="ECO:0000256" key="5">
    <source>
        <dbReference type="ARBA" id="ARBA00023136"/>
    </source>
</evidence>
<accession>R7WN74</accession>
<keyword evidence="8" id="KW-1185">Reference proteome</keyword>
<proteinExistence type="predicted"/>
<dbReference type="NCBIfam" id="TIGR00766">
    <property type="entry name" value="inner membrane protein YhjD"/>
    <property type="match status" value="1"/>
</dbReference>
<reference evidence="7 8" key="1">
    <citation type="journal article" date="2013" name="Genome Announc.">
        <title>Draft Genome Sequence of Rhodococcus rhodnii Strain LMG5362, a Symbiont of Rhodnius prolixus (Hemiptera, Reduviidae, Triatominae), the Principle Vector of Trypanosoma cruzi.</title>
        <authorList>
            <person name="Pachebat J.A."/>
            <person name="van Keulen G."/>
            <person name="Whitten M.M."/>
            <person name="Girdwood S."/>
            <person name="Del Sol R."/>
            <person name="Dyson P.J."/>
            <person name="Facey P.D."/>
        </authorList>
    </citation>
    <scope>NUCLEOTIDE SEQUENCE [LARGE SCALE GENOMIC DNA]</scope>
    <source>
        <strain evidence="7 8">LMG 5362</strain>
    </source>
</reference>
<dbReference type="EMBL" id="APMY01000095">
    <property type="protein sequence ID" value="EOM75454.1"/>
    <property type="molecule type" value="Genomic_DNA"/>
</dbReference>
<gene>
    <name evidence="7" type="ORF">Rrhod_3252</name>
</gene>
<evidence type="ECO:0000256" key="2">
    <source>
        <dbReference type="ARBA" id="ARBA00022475"/>
    </source>
</evidence>
<keyword evidence="5 6" id="KW-0472">Membrane</keyword>
<feature type="transmembrane region" description="Helical" evidence="6">
    <location>
        <begin position="197"/>
        <end position="222"/>
    </location>
</feature>
<feature type="transmembrane region" description="Helical" evidence="6">
    <location>
        <begin position="157"/>
        <end position="177"/>
    </location>
</feature>
<keyword evidence="4 6" id="KW-1133">Transmembrane helix</keyword>
<evidence type="ECO:0000313" key="7">
    <source>
        <dbReference type="EMBL" id="EOM75454.1"/>
    </source>
</evidence>
<dbReference type="PANTHER" id="PTHR30213">
    <property type="entry name" value="INNER MEMBRANE PROTEIN YHJD"/>
    <property type="match status" value="1"/>
</dbReference>
<feature type="transmembrane region" description="Helical" evidence="6">
    <location>
        <begin position="50"/>
        <end position="74"/>
    </location>
</feature>
<evidence type="ECO:0000256" key="4">
    <source>
        <dbReference type="ARBA" id="ARBA00022989"/>
    </source>
</evidence>
<keyword evidence="2" id="KW-1003">Cell membrane</keyword>
<dbReference type="InterPro" id="IPR017039">
    <property type="entry name" value="Virul_fac_BrkB"/>
</dbReference>
<organism evidence="7 8">
    <name type="scientific">Rhodococcus rhodnii LMG 5362</name>
    <dbReference type="NCBI Taxonomy" id="1273125"/>
    <lineage>
        <taxon>Bacteria</taxon>
        <taxon>Bacillati</taxon>
        <taxon>Actinomycetota</taxon>
        <taxon>Actinomycetes</taxon>
        <taxon>Mycobacteriales</taxon>
        <taxon>Nocardiaceae</taxon>
        <taxon>Rhodococcus</taxon>
    </lineage>
</organism>
<evidence type="ECO:0000256" key="3">
    <source>
        <dbReference type="ARBA" id="ARBA00022692"/>
    </source>
</evidence>
<dbReference type="GO" id="GO:0005886">
    <property type="term" value="C:plasma membrane"/>
    <property type="evidence" value="ECO:0007669"/>
    <property type="project" value="UniProtKB-SubCell"/>
</dbReference>
<feature type="transmembrane region" description="Helical" evidence="6">
    <location>
        <begin position="254"/>
        <end position="277"/>
    </location>
</feature>
<dbReference type="eggNOG" id="COG1295">
    <property type="taxonomic scope" value="Bacteria"/>
</dbReference>
<dbReference type="RefSeq" id="WP_010839285.1">
    <property type="nucleotide sequence ID" value="NZ_APMY01000095.1"/>
</dbReference>
<dbReference type="AlphaFoldDB" id="R7WN74"/>
<protein>
    <submittedName>
        <fullName evidence="7">tRNA-processing ribonuclease BN</fullName>
    </submittedName>
</protein>
<dbReference type="Proteomes" id="UP000013525">
    <property type="component" value="Unassembled WGS sequence"/>
</dbReference>
<evidence type="ECO:0000313" key="8">
    <source>
        <dbReference type="Proteomes" id="UP000013525"/>
    </source>
</evidence>
<sequence>MADAKAVSDAKDDEPGFLDRQRAKRPWFDHVMRAANRYQDQNGDDYAAGITYFSILSLVPILMVVFAIAGFVLAGQPQWIEEIKNSITTNVPGGLGDTLSDLVDSAIGARSTVGVFGLLGAAYGGLGWMANLRNALTAMWETTHEQGSFVKTKLGDAGAFIGLGAAMIVSFGLSAFGSGPALQWLRDTFGLEDVVGFGVAVKAVTILVSVGAMWAVFVWVIARLPREPVAIRSAVRAALLAAVAFEIFKQVGTIYLQSVTSGPAGVAFGPIIGLLVFTFFTCRMILFCTAWAATTRESMALAHVPAPPPAVITPRVEVAEGPGIARGIALVGAGALTALGVGGLLRRRR</sequence>
<dbReference type="PATRIC" id="fig|1273125.3.peg.3090"/>
<dbReference type="PANTHER" id="PTHR30213:SF1">
    <property type="entry name" value="INNER MEMBRANE PROTEIN YHJD"/>
    <property type="match status" value="1"/>
</dbReference>
<comment type="subcellular location">
    <subcellularLocation>
        <location evidence="1">Cell membrane</location>
        <topology evidence="1">Multi-pass membrane protein</topology>
    </subcellularLocation>
</comment>
<name>R7WN74_9NOCA</name>